<dbReference type="GO" id="GO:0047355">
    <property type="term" value="F:CDP-glycerol glycerophosphotransferase activity"/>
    <property type="evidence" value="ECO:0007669"/>
    <property type="project" value="InterPro"/>
</dbReference>
<dbReference type="Pfam" id="PF04464">
    <property type="entry name" value="Glyphos_transf"/>
    <property type="match status" value="1"/>
</dbReference>
<evidence type="ECO:0000313" key="1">
    <source>
        <dbReference type="EMBL" id="KRN81650.1"/>
    </source>
</evidence>
<dbReference type="PANTHER" id="PTHR37316:SF3">
    <property type="entry name" value="TEICHOIC ACID GLYCEROL-PHOSPHATE TRANSFERASE"/>
    <property type="match status" value="1"/>
</dbReference>
<gene>
    <name evidence="1" type="ORF">IV43_GL001827</name>
</gene>
<proteinExistence type="predicted"/>
<dbReference type="RefSeq" id="WP_010498647.1">
    <property type="nucleotide sequence ID" value="NZ_JQBK01000063.1"/>
</dbReference>
<name>A0A0R2JWM9_9LACO</name>
<dbReference type="InterPro" id="IPR051612">
    <property type="entry name" value="Teichoic_Acid_Biosynth"/>
</dbReference>
<protein>
    <recommendedName>
        <fullName evidence="3">CDP-glycerol glycerophosphotransferase</fullName>
    </recommendedName>
</protein>
<dbReference type="Proteomes" id="UP000051491">
    <property type="component" value="Unassembled WGS sequence"/>
</dbReference>
<dbReference type="OrthoDB" id="9811865at2"/>
<sequence>MGIVEIKSIKNLSGNIEISLGVNISLQNSTLYIKARKEESCSLRFSPHGSSNKEVNFHIPAASLSITNIYYDVYLEYVNKNDEIIQERIKNTSRWKRLAVNLLSLKHQRVQHADKEYLITEYFAVGGYLSLQVRESDKYDSYKYKLREFMACILFPFVYWYYKDSKLIYEKFSNYARDNSFYYFAYVQKNVENNKLFYVITKNSPDLRNLEAYKKNVVYFMSIKHILLILTSKYFIASESKGHAYAWRHNQSIARYFLNRKPFVFLQHGVLGLKQVDRTFFANNRLNHADLFITSSEIEKHIVLDFLGYEDKNVAVTGLARWDNFQRVPKEKKIFVMPTWRVKLELLSDAEFLESDFYRSYCNLLHSDRIKEILHKSGYQLHFMLHPKFVRFEKYFISDDENIVIVHQSEVPIDRELKTSELVITDYSSITWDALYYDCPALLFQFDQKEYLETQGSYLDFNTDLSDIIIKDSQALLDRIATFVRHTDTVNLSSLQQKYFGYTDKDNSKRINESIDRWEKSYQFKPMYRKHFTRSKR</sequence>
<comment type="caution">
    <text evidence="1">The sequence shown here is derived from an EMBL/GenBank/DDBJ whole genome shotgun (WGS) entry which is preliminary data.</text>
</comment>
<accession>A0A0R2JWM9</accession>
<dbReference type="PANTHER" id="PTHR37316">
    <property type="entry name" value="TEICHOIC ACID GLYCEROL-PHOSPHATE PRIMASE"/>
    <property type="match status" value="1"/>
</dbReference>
<dbReference type="InterPro" id="IPR043148">
    <property type="entry name" value="TagF_C"/>
</dbReference>
<dbReference type="AlphaFoldDB" id="A0A0R2JWM9"/>
<dbReference type="SUPFAM" id="SSF53756">
    <property type="entry name" value="UDP-Glycosyltransferase/glycogen phosphorylase"/>
    <property type="match status" value="1"/>
</dbReference>
<dbReference type="InterPro" id="IPR007554">
    <property type="entry name" value="Glycerophosphate_synth"/>
</dbReference>
<dbReference type="PATRIC" id="fig|89059.3.peg.1944"/>
<evidence type="ECO:0008006" key="3">
    <source>
        <dbReference type="Google" id="ProtNLM"/>
    </source>
</evidence>
<evidence type="ECO:0000313" key="2">
    <source>
        <dbReference type="Proteomes" id="UP000051491"/>
    </source>
</evidence>
<dbReference type="Gene3D" id="3.40.50.12580">
    <property type="match status" value="1"/>
</dbReference>
<organism evidence="1 2">
    <name type="scientific">Ligilactobacillus acidipiscis</name>
    <dbReference type="NCBI Taxonomy" id="89059"/>
    <lineage>
        <taxon>Bacteria</taxon>
        <taxon>Bacillati</taxon>
        <taxon>Bacillota</taxon>
        <taxon>Bacilli</taxon>
        <taxon>Lactobacillales</taxon>
        <taxon>Lactobacillaceae</taxon>
        <taxon>Ligilactobacillus</taxon>
    </lineage>
</organism>
<dbReference type="GO" id="GO:0016020">
    <property type="term" value="C:membrane"/>
    <property type="evidence" value="ECO:0007669"/>
    <property type="project" value="InterPro"/>
</dbReference>
<dbReference type="EMBL" id="JQBK01000063">
    <property type="protein sequence ID" value="KRN81650.1"/>
    <property type="molecule type" value="Genomic_DNA"/>
</dbReference>
<reference evidence="1 2" key="1">
    <citation type="journal article" date="2015" name="Genome Announc.">
        <title>Expanding the biotechnology potential of lactobacilli through comparative genomics of 213 strains and associated genera.</title>
        <authorList>
            <person name="Sun Z."/>
            <person name="Harris H.M."/>
            <person name="McCann A."/>
            <person name="Guo C."/>
            <person name="Argimon S."/>
            <person name="Zhang W."/>
            <person name="Yang X."/>
            <person name="Jeffery I.B."/>
            <person name="Cooney J.C."/>
            <person name="Kagawa T.F."/>
            <person name="Liu W."/>
            <person name="Song Y."/>
            <person name="Salvetti E."/>
            <person name="Wrobel A."/>
            <person name="Rasinkangas P."/>
            <person name="Parkhill J."/>
            <person name="Rea M.C."/>
            <person name="O'Sullivan O."/>
            <person name="Ritari J."/>
            <person name="Douillard F.P."/>
            <person name="Paul Ross R."/>
            <person name="Yang R."/>
            <person name="Briner A.E."/>
            <person name="Felis G.E."/>
            <person name="de Vos W.M."/>
            <person name="Barrangou R."/>
            <person name="Klaenhammer T.R."/>
            <person name="Caufield P.W."/>
            <person name="Cui Y."/>
            <person name="Zhang H."/>
            <person name="O'Toole P.W."/>
        </authorList>
    </citation>
    <scope>NUCLEOTIDE SEQUENCE [LARGE SCALE GENOMIC DNA]</scope>
    <source>
        <strain evidence="1 2">DSM 15353</strain>
    </source>
</reference>